<evidence type="ECO:0000313" key="10">
    <source>
        <dbReference type="EMBL" id="MBN3313997.1"/>
    </source>
</evidence>
<evidence type="ECO:0000256" key="6">
    <source>
        <dbReference type="ARBA" id="ARBA00047619"/>
    </source>
</evidence>
<dbReference type="GO" id="GO:0000234">
    <property type="term" value="F:phosphoethanolamine N-methyltransferase activity"/>
    <property type="evidence" value="ECO:0007669"/>
    <property type="project" value="UniProtKB-EC"/>
</dbReference>
<feature type="non-terminal residue" evidence="10">
    <location>
        <position position="519"/>
    </location>
</feature>
<evidence type="ECO:0000256" key="1">
    <source>
        <dbReference type="ARBA" id="ARBA00004969"/>
    </source>
</evidence>
<feature type="domain" description="Methyltransferase type 11" evidence="9">
    <location>
        <begin position="369"/>
        <end position="457"/>
    </location>
</feature>
<dbReference type="Proteomes" id="UP000736164">
    <property type="component" value="Unassembled WGS sequence"/>
</dbReference>
<evidence type="ECO:0000256" key="7">
    <source>
        <dbReference type="ARBA" id="ARBA00047841"/>
    </source>
</evidence>
<comment type="catalytic activity">
    <reaction evidence="7">
        <text>N-methylethanolamine phosphate + S-adenosyl-L-methionine = N,N-dimethylethanolamine phosphate + S-adenosyl-L-homocysteine + H(+)</text>
        <dbReference type="Rhea" id="RHEA:25321"/>
        <dbReference type="ChEBI" id="CHEBI:15378"/>
        <dbReference type="ChEBI" id="CHEBI:57781"/>
        <dbReference type="ChEBI" id="CHEBI:57856"/>
        <dbReference type="ChEBI" id="CHEBI:58641"/>
        <dbReference type="ChEBI" id="CHEBI:59789"/>
        <dbReference type="EC" id="2.1.1.103"/>
    </reaction>
    <physiologicalReaction direction="left-to-right" evidence="7">
        <dbReference type="Rhea" id="RHEA:25322"/>
    </physiologicalReaction>
</comment>
<feature type="compositionally biased region" description="Polar residues" evidence="8">
    <location>
        <begin position="147"/>
        <end position="159"/>
    </location>
</feature>
<keyword evidence="11" id="KW-1185">Reference proteome</keyword>
<feature type="region of interest" description="Disordered" evidence="8">
    <location>
        <begin position="61"/>
        <end position="189"/>
    </location>
</feature>
<organism evidence="10 11">
    <name type="scientific">Atractosteus spatula</name>
    <name type="common">Alligator gar</name>
    <name type="synonym">Lepisosteus spatula</name>
    <dbReference type="NCBI Taxonomy" id="7917"/>
    <lineage>
        <taxon>Eukaryota</taxon>
        <taxon>Metazoa</taxon>
        <taxon>Chordata</taxon>
        <taxon>Craniata</taxon>
        <taxon>Vertebrata</taxon>
        <taxon>Euteleostomi</taxon>
        <taxon>Actinopterygii</taxon>
        <taxon>Neopterygii</taxon>
        <taxon>Holostei</taxon>
        <taxon>Semionotiformes</taxon>
        <taxon>Lepisosteidae</taxon>
        <taxon>Atractosteus</taxon>
    </lineage>
</organism>
<dbReference type="CDD" id="cd02440">
    <property type="entry name" value="AdoMet_MTases"/>
    <property type="match status" value="1"/>
</dbReference>
<gene>
    <name evidence="10" type="primary">Nmt3_0</name>
    <name evidence="10" type="ORF">GTO95_0004689</name>
</gene>
<sequence>RVDFKILMLTYKALHGLAPQYLSELLSPYSPPRNLRSSNSALLTVPPSPSTLIAPVARGEALPKRAQTNTSQPPPRVSEWSGGNLETLQKQSRRGEGSRQQDGCHPPSPPRPDSAEHANQGGLACGSWRDLRHGSEPPVLGTGIGSGSPNRSHCGSSLTPEPGRGMIRPPPTPISYAPTNSSRPDTGQHVRDLYTPLLPAGGAICSSARSVFLRRQHPLSTLGRPLSGDPLAAALVRHEMTEFWQEHSQQATVEEMMLDSNAQLLTKHELPEILALLPDLEGLTVLELGAGIGLSSSVTVFSSWSLSLCDSLTVFPYLCLHSEVTKSIHIQHTTSAVYKLTIWAAQRPVSYALCPDGTYKLIESRHFERYTAHLVKKVRHVTAVDFMQKFVDRNRQENGHQGNADFIQSDVTQLRFPDNSFDLIFSNWLLMYLSDAELLSLTRRMLGWLRPGGYLFFRESCFHKSGDSKRSFNPSLYRTPASYNHLVTSAVWAEPEPSSRSYGFEIVMTKSVQTYIKAS</sequence>
<comment type="catalytic activity">
    <reaction evidence="6">
        <text>N,N-dimethylethanolamine phosphate + S-adenosyl-L-methionine = phosphocholine + S-adenosyl-L-homocysteine + H(+)</text>
        <dbReference type="Rhea" id="RHEA:25325"/>
        <dbReference type="ChEBI" id="CHEBI:15378"/>
        <dbReference type="ChEBI" id="CHEBI:57856"/>
        <dbReference type="ChEBI" id="CHEBI:58641"/>
        <dbReference type="ChEBI" id="CHEBI:59789"/>
        <dbReference type="ChEBI" id="CHEBI:295975"/>
        <dbReference type="EC" id="2.1.1.103"/>
    </reaction>
    <physiologicalReaction direction="left-to-right" evidence="6">
        <dbReference type="Rhea" id="RHEA:25326"/>
    </physiologicalReaction>
</comment>
<evidence type="ECO:0000256" key="5">
    <source>
        <dbReference type="ARBA" id="ARBA00035674"/>
    </source>
</evidence>
<feature type="non-terminal residue" evidence="10">
    <location>
        <position position="1"/>
    </location>
</feature>
<proteinExistence type="predicted"/>
<comment type="pathway">
    <text evidence="2">Lipid metabolism.</text>
</comment>
<dbReference type="Gene3D" id="3.40.50.150">
    <property type="entry name" value="Vaccinia Virus protein VP39"/>
    <property type="match status" value="2"/>
</dbReference>
<dbReference type="EMBL" id="JAAWVO010013848">
    <property type="protein sequence ID" value="MBN3313997.1"/>
    <property type="molecule type" value="Genomic_DNA"/>
</dbReference>
<dbReference type="EC" id="2.1.1.103" evidence="5"/>
<evidence type="ECO:0000259" key="9">
    <source>
        <dbReference type="Pfam" id="PF08241"/>
    </source>
</evidence>
<accession>A0A8J7NIS3</accession>
<dbReference type="PANTHER" id="PTHR44307:SF2">
    <property type="entry name" value="PHOSPHOETHANOLAMINE METHYLTRANSFERASE ISOFORM X1"/>
    <property type="match status" value="1"/>
</dbReference>
<comment type="caution">
    <text evidence="10">The sequence shown here is derived from an EMBL/GenBank/DDBJ whole genome shotgun (WGS) entry which is preliminary data.</text>
</comment>
<evidence type="ECO:0000256" key="8">
    <source>
        <dbReference type="SAM" id="MobiDB-lite"/>
    </source>
</evidence>
<dbReference type="InterPro" id="IPR029063">
    <property type="entry name" value="SAM-dependent_MTases_sf"/>
</dbReference>
<evidence type="ECO:0000313" key="11">
    <source>
        <dbReference type="Proteomes" id="UP000736164"/>
    </source>
</evidence>
<keyword evidence="4" id="KW-0808">Transferase</keyword>
<evidence type="ECO:0000256" key="4">
    <source>
        <dbReference type="ARBA" id="ARBA00022679"/>
    </source>
</evidence>
<dbReference type="GO" id="GO:0032259">
    <property type="term" value="P:methylation"/>
    <property type="evidence" value="ECO:0007669"/>
    <property type="project" value="UniProtKB-KW"/>
</dbReference>
<dbReference type="SUPFAM" id="SSF53335">
    <property type="entry name" value="S-adenosyl-L-methionine-dependent methyltransferases"/>
    <property type="match status" value="1"/>
</dbReference>
<name>A0A8J7NIS3_ATRSP</name>
<protein>
    <recommendedName>
        <fullName evidence="5">phosphoethanolamine N-methyltransferase</fullName>
        <ecNumber evidence="5">2.1.1.103</ecNumber>
    </recommendedName>
</protein>
<comment type="pathway">
    <text evidence="1">Phospholipid metabolism; phosphatidylcholine biosynthesis.</text>
</comment>
<evidence type="ECO:0000256" key="3">
    <source>
        <dbReference type="ARBA" id="ARBA00022603"/>
    </source>
</evidence>
<dbReference type="Pfam" id="PF08241">
    <property type="entry name" value="Methyltransf_11"/>
    <property type="match status" value="1"/>
</dbReference>
<dbReference type="AlphaFoldDB" id="A0A8J7NIS3"/>
<keyword evidence="3 10" id="KW-0489">Methyltransferase</keyword>
<dbReference type="InterPro" id="IPR013216">
    <property type="entry name" value="Methyltransf_11"/>
</dbReference>
<dbReference type="PANTHER" id="PTHR44307">
    <property type="entry name" value="PHOSPHOETHANOLAMINE METHYLTRANSFERASE"/>
    <property type="match status" value="1"/>
</dbReference>
<evidence type="ECO:0000256" key="2">
    <source>
        <dbReference type="ARBA" id="ARBA00005189"/>
    </source>
</evidence>
<reference evidence="10" key="1">
    <citation type="journal article" date="2021" name="Cell">
        <title>Tracing the genetic footprints of vertebrate landing in non-teleost ray-finned fishes.</title>
        <authorList>
            <person name="Bi X."/>
            <person name="Wang K."/>
            <person name="Yang L."/>
            <person name="Pan H."/>
            <person name="Jiang H."/>
            <person name="Wei Q."/>
            <person name="Fang M."/>
            <person name="Yu H."/>
            <person name="Zhu C."/>
            <person name="Cai Y."/>
            <person name="He Y."/>
            <person name="Gan X."/>
            <person name="Zeng H."/>
            <person name="Yu D."/>
            <person name="Zhu Y."/>
            <person name="Jiang H."/>
            <person name="Qiu Q."/>
            <person name="Yang H."/>
            <person name="Zhang Y.E."/>
            <person name="Wang W."/>
            <person name="Zhu M."/>
            <person name="He S."/>
            <person name="Zhang G."/>
        </authorList>
    </citation>
    <scope>NUCLEOTIDE SEQUENCE</scope>
    <source>
        <strain evidence="10">Allg_001</strain>
    </source>
</reference>